<reference evidence="2 3" key="1">
    <citation type="submission" date="2007-03" db="EMBL/GenBank/DDBJ databases">
        <authorList>
            <person name="Stal L."/>
            <person name="Ferriera S."/>
            <person name="Johnson J."/>
            <person name="Kravitz S."/>
            <person name="Beeson K."/>
            <person name="Sutton G."/>
            <person name="Rogers Y.-H."/>
            <person name="Friedman R."/>
            <person name="Frazier M."/>
            <person name="Venter J.C."/>
        </authorList>
    </citation>
    <scope>NUCLEOTIDE SEQUENCE [LARGE SCALE GENOMIC DNA]</scope>
    <source>
        <strain evidence="2 3">CCY0110</strain>
    </source>
</reference>
<accession>A3IZZ2</accession>
<dbReference type="Pfam" id="PF00563">
    <property type="entry name" value="EAL"/>
    <property type="match status" value="1"/>
</dbReference>
<proteinExistence type="predicted"/>
<dbReference type="SUPFAM" id="SSF141868">
    <property type="entry name" value="EAL domain-like"/>
    <property type="match status" value="1"/>
</dbReference>
<dbReference type="RefSeq" id="WP_008278956.1">
    <property type="nucleotide sequence ID" value="NZ_AAXW01000134.1"/>
</dbReference>
<evidence type="ECO:0000313" key="2">
    <source>
        <dbReference type="EMBL" id="EAZ87955.1"/>
    </source>
</evidence>
<sequence length="267" mass="30523">MTPTYMATESKILKMKTALEQALDNEEFVLYYQPQINLETAKVSGVEALVRWNHPQLGLISPDKFITVAEKTDLINRLGRWVLNRACRENQAWQNLGFPLMTISINLSPFQLQDPNFKDMVKQILEQSELPPTCLELEITEEAILAHPEMTHQTLVNLKQLGVYLSLDDFGSGYSCLNYLSRLPFGTVKIAQSCIKNLTNDYHNISLVSVILAVGKTLDIRVVAEGVETQQQLETLKNLHCREMQGYYFTQPLTSEEITKFFSLYER</sequence>
<comment type="caution">
    <text evidence="2">The sequence shown here is derived from an EMBL/GenBank/DDBJ whole genome shotgun (WGS) entry which is preliminary data.</text>
</comment>
<organism evidence="2 3">
    <name type="scientific">Crocosphaera chwakensis CCY0110</name>
    <dbReference type="NCBI Taxonomy" id="391612"/>
    <lineage>
        <taxon>Bacteria</taxon>
        <taxon>Bacillati</taxon>
        <taxon>Cyanobacteriota</taxon>
        <taxon>Cyanophyceae</taxon>
        <taxon>Oscillatoriophycideae</taxon>
        <taxon>Chroococcales</taxon>
        <taxon>Aphanothecaceae</taxon>
        <taxon>Crocosphaera</taxon>
        <taxon>Crocosphaera chwakensis</taxon>
    </lineage>
</organism>
<dbReference type="PROSITE" id="PS50883">
    <property type="entry name" value="EAL"/>
    <property type="match status" value="1"/>
</dbReference>
<evidence type="ECO:0000259" key="1">
    <source>
        <dbReference type="PROSITE" id="PS50883"/>
    </source>
</evidence>
<keyword evidence="3" id="KW-1185">Reference proteome</keyword>
<name>A3IZZ2_9CHRO</name>
<dbReference type="AlphaFoldDB" id="A3IZZ2"/>
<dbReference type="GO" id="GO:0071111">
    <property type="term" value="F:cyclic-guanylate-specific phosphodiesterase activity"/>
    <property type="evidence" value="ECO:0007669"/>
    <property type="project" value="InterPro"/>
</dbReference>
<dbReference type="InterPro" id="IPR001633">
    <property type="entry name" value="EAL_dom"/>
</dbReference>
<feature type="domain" description="EAL" evidence="1">
    <location>
        <begin position="12"/>
        <end position="266"/>
    </location>
</feature>
<dbReference type="eggNOG" id="COG5001">
    <property type="taxonomic scope" value="Bacteria"/>
</dbReference>
<dbReference type="PANTHER" id="PTHR33121:SF71">
    <property type="entry name" value="OXYGEN SENSOR PROTEIN DOSP"/>
    <property type="match status" value="1"/>
</dbReference>
<dbReference type="Gene3D" id="3.20.20.450">
    <property type="entry name" value="EAL domain"/>
    <property type="match status" value="1"/>
</dbReference>
<dbReference type="InterPro" id="IPR050706">
    <property type="entry name" value="Cyclic-di-GMP_PDE-like"/>
</dbReference>
<dbReference type="Proteomes" id="UP000003781">
    <property type="component" value="Unassembled WGS sequence"/>
</dbReference>
<protein>
    <submittedName>
        <fullName evidence="2">Sensory box/GGDEF family protein</fullName>
    </submittedName>
</protein>
<dbReference type="SMART" id="SM00052">
    <property type="entry name" value="EAL"/>
    <property type="match status" value="1"/>
</dbReference>
<gene>
    <name evidence="2" type="ORF">CY0110_27310</name>
</gene>
<dbReference type="PANTHER" id="PTHR33121">
    <property type="entry name" value="CYCLIC DI-GMP PHOSPHODIESTERASE PDEF"/>
    <property type="match status" value="1"/>
</dbReference>
<dbReference type="EMBL" id="AAXW01000134">
    <property type="protein sequence ID" value="EAZ87955.1"/>
    <property type="molecule type" value="Genomic_DNA"/>
</dbReference>
<dbReference type="CDD" id="cd01948">
    <property type="entry name" value="EAL"/>
    <property type="match status" value="1"/>
</dbReference>
<dbReference type="InterPro" id="IPR035919">
    <property type="entry name" value="EAL_sf"/>
</dbReference>
<evidence type="ECO:0000313" key="3">
    <source>
        <dbReference type="Proteomes" id="UP000003781"/>
    </source>
</evidence>